<protein>
    <submittedName>
        <fullName evidence="3">Uncharacterized protein</fullName>
    </submittedName>
</protein>
<dbReference type="GO" id="GO:0016887">
    <property type="term" value="F:ATP hydrolysis activity"/>
    <property type="evidence" value="ECO:0007669"/>
    <property type="project" value="InterPro"/>
</dbReference>
<dbReference type="Pfam" id="PF13476">
    <property type="entry name" value="AAA_23"/>
    <property type="match status" value="1"/>
</dbReference>
<evidence type="ECO:0000313" key="3">
    <source>
        <dbReference type="EMBL" id="ANV99341.1"/>
    </source>
</evidence>
<sequence>MIESNASIESLEAWLNAKPFWEQYVWKLNLEKEVLSKEDVDQCYAYLSEHLGIIAPLSDSDQRPSISFKNEIGSIGEPSIGADKIKLIEIRDFVDVNAISQECSIKVGPNLTLIYGANGSGKSGIGRLLCNACFSRGERDVLPNVRLDEAGQAGATFVIQAEDASPAEIKYSLGDDIDELKRFAVFDAESVLIHLDQSNHVNFTPAQIKIFDKVADTIAKLEERLTNERHEKRKDNPFSWTFFDNDTSTTAIFCKGMSAATNEADLLAHASFDPELDVRTMADLQKQIDEKRKLDVPKKKKQLLNDRQNLSALKATLQAVVDRFTIAKEREVNQLLTDITEKRRLVESLSVSSFDDGLLQTIGSPEWRALIVAAKELRAAEVAADNGKDLAHCPLCHQKLTLEAQALFVKYWQFLESKAESELALLERRQTVLLQDLRSSKALHPKFLDTDAGVKVLIEEDAAYLARLKVQFQALAAVTIDWEAKIDTLRKVDMKGVPKVDLSKIELRIECKAAEGEHLVDPTAEIERLTAQLNGLKDKKKVASVKGAALEYLSYLQWSAKANKAGFAGIKMATTKKRTESFLVGVARNYKGIFNQELGRLDCNFNLVMRTSGEQGNTVKEFRLDFAEEYNPSEILSEGEQNACSLADFLTEIQLDKNNCGIIFDDPVTSLDHERKDKIARRLAVEAGERQVVVFTHDIVFMSQLVKHAERNSIPAIAHWMRKIDGVPGKVEDDTSPRLASLTKLKNDAQEAVRDFSSLGAKEQERALGAAFDYLRSATEAMIEEILFAGTIQRYDDHIKVMNLEEVIFDQSLALQIVELHGRLSEVILAHNRSDQRREDPPDLDDLKALRKEFDVLEAALRIARRTATDARATRKKAKVSQKLGW</sequence>
<dbReference type="GO" id="GO:0006302">
    <property type="term" value="P:double-strand break repair"/>
    <property type="evidence" value="ECO:0007669"/>
    <property type="project" value="InterPro"/>
</dbReference>
<dbReference type="Gene3D" id="3.40.50.300">
    <property type="entry name" value="P-loop containing nucleotide triphosphate hydrolases"/>
    <property type="match status" value="2"/>
</dbReference>
<dbReference type="RefSeq" id="WP_065726651.1">
    <property type="nucleotide sequence ID" value="NZ_CP016428.1"/>
</dbReference>
<organism evidence="3 4">
    <name type="scientific">Bradyrhizobium icense</name>
    <dbReference type="NCBI Taxonomy" id="1274631"/>
    <lineage>
        <taxon>Bacteria</taxon>
        <taxon>Pseudomonadati</taxon>
        <taxon>Pseudomonadota</taxon>
        <taxon>Alphaproteobacteria</taxon>
        <taxon>Hyphomicrobiales</taxon>
        <taxon>Nitrobacteraceae</taxon>
        <taxon>Bradyrhizobium</taxon>
    </lineage>
</organism>
<keyword evidence="4" id="KW-1185">Reference proteome</keyword>
<dbReference type="SUPFAM" id="SSF52540">
    <property type="entry name" value="P-loop containing nucleoside triphosphate hydrolases"/>
    <property type="match status" value="1"/>
</dbReference>
<dbReference type="Pfam" id="PF13166">
    <property type="entry name" value="AAA_13"/>
    <property type="match status" value="1"/>
</dbReference>
<dbReference type="STRING" id="1274631.LMTR13_03270"/>
<dbReference type="AlphaFoldDB" id="A0A1B1U9D0"/>
<feature type="domain" description="Protein CR006 P-loop" evidence="1">
    <location>
        <begin position="620"/>
        <end position="713"/>
    </location>
</feature>
<dbReference type="KEGG" id="bic:LMTR13_03270"/>
<evidence type="ECO:0000259" key="2">
    <source>
        <dbReference type="Pfam" id="PF13476"/>
    </source>
</evidence>
<gene>
    <name evidence="3" type="ORF">LMTR13_03270</name>
</gene>
<proteinExistence type="predicted"/>
<dbReference type="InterPro" id="IPR027417">
    <property type="entry name" value="P-loop_NTPase"/>
</dbReference>
<dbReference type="EMBL" id="CP016428">
    <property type="protein sequence ID" value="ANV99341.1"/>
    <property type="molecule type" value="Genomic_DNA"/>
</dbReference>
<name>A0A1B1U9D0_9BRAD</name>
<dbReference type="InterPro" id="IPR038729">
    <property type="entry name" value="Rad50/SbcC_AAA"/>
</dbReference>
<accession>A0A1B1U9D0</accession>
<dbReference type="GO" id="GO:0000731">
    <property type="term" value="P:DNA synthesis involved in DNA repair"/>
    <property type="evidence" value="ECO:0007669"/>
    <property type="project" value="TreeGrafter"/>
</dbReference>
<reference evidence="3 4" key="1">
    <citation type="submission" date="2016-07" db="EMBL/GenBank/DDBJ databases">
        <title>Complete genome sequence of Bradyrhizobium icense LMTR 13T, a potential inoculant strain isolated from lima bean (Phaseolus lunatus) in Peru.</title>
        <authorList>
            <person name="Ormeno-Orrillo E."/>
            <person name="Duran D."/>
            <person name="Rogel M.A."/>
            <person name="Rey L."/>
            <person name="Imperial J."/>
            <person name="Ruiz-Argueso T."/>
            <person name="Martinez-Romero E."/>
        </authorList>
    </citation>
    <scope>NUCLEOTIDE SEQUENCE [LARGE SCALE GENOMIC DNA]</scope>
    <source>
        <strain evidence="3 4">LMTR 13</strain>
    </source>
</reference>
<evidence type="ECO:0000259" key="1">
    <source>
        <dbReference type="Pfam" id="PF13166"/>
    </source>
</evidence>
<dbReference type="PANTHER" id="PTHR32182:SF0">
    <property type="entry name" value="DNA REPLICATION AND REPAIR PROTEIN RECF"/>
    <property type="match status" value="1"/>
</dbReference>
<evidence type="ECO:0000313" key="4">
    <source>
        <dbReference type="Proteomes" id="UP000092839"/>
    </source>
</evidence>
<dbReference type="InterPro" id="IPR026866">
    <property type="entry name" value="CR006_AAA"/>
</dbReference>
<dbReference type="Proteomes" id="UP000092839">
    <property type="component" value="Chromosome"/>
</dbReference>
<feature type="domain" description="Rad50/SbcC-type AAA" evidence="2">
    <location>
        <begin position="84"/>
        <end position="319"/>
    </location>
</feature>
<dbReference type="PANTHER" id="PTHR32182">
    <property type="entry name" value="DNA REPLICATION AND REPAIR PROTEIN RECF"/>
    <property type="match status" value="1"/>
</dbReference>